<keyword evidence="1" id="KW-0732">Signal</keyword>
<keyword evidence="3" id="KW-1185">Reference proteome</keyword>
<dbReference type="Pfam" id="PF13557">
    <property type="entry name" value="Phenol_MetA_deg"/>
    <property type="match status" value="1"/>
</dbReference>
<accession>A0A5D6V6L6</accession>
<reference evidence="2 3" key="1">
    <citation type="submission" date="2019-08" db="EMBL/GenBank/DDBJ databases">
        <authorList>
            <person name="Seo M.-J."/>
        </authorList>
    </citation>
    <scope>NUCLEOTIDE SEQUENCE [LARGE SCALE GENOMIC DNA]</scope>
    <source>
        <strain evidence="2 3">KIGAM108</strain>
    </source>
</reference>
<sequence length="271" mass="29108">MQKTILLGMAALLSAASHSLAQTSSGNELTDSPFVRNIRPDRPGVTITTNMLYPGQVQVDAGIQQLPESAALGRHRTLSAATLRIGFFNHIELRATQGYLHQLPRPATGETSGLRSPSGFAPLTVGAKFLASTVQNARSQVVVLAEMTLPNGDASYLNKTYEPSARLLISQLLGQRYGLEGNFGFKQRGFRAADTKVGEYTASVALNGPLGGNFGFFTEAYALGRFTWRKGVTTGVYWRPSPGIRFDVTAGHQLNNPGLLVGTGLSMRLPK</sequence>
<dbReference type="RefSeq" id="WP_149070563.1">
    <property type="nucleotide sequence ID" value="NZ_VTHL01000007.1"/>
</dbReference>
<comment type="caution">
    <text evidence="2">The sequence shown here is derived from an EMBL/GenBank/DDBJ whole genome shotgun (WGS) entry which is preliminary data.</text>
</comment>
<dbReference type="EMBL" id="VTHL01000007">
    <property type="protein sequence ID" value="TYZ10489.1"/>
    <property type="molecule type" value="Genomic_DNA"/>
</dbReference>
<organism evidence="2 3">
    <name type="scientific">Hymenobacter lutimineralis</name>
    <dbReference type="NCBI Taxonomy" id="2606448"/>
    <lineage>
        <taxon>Bacteria</taxon>
        <taxon>Pseudomonadati</taxon>
        <taxon>Bacteroidota</taxon>
        <taxon>Cytophagia</taxon>
        <taxon>Cytophagales</taxon>
        <taxon>Hymenobacteraceae</taxon>
        <taxon>Hymenobacter</taxon>
    </lineage>
</organism>
<proteinExistence type="predicted"/>
<dbReference type="Proteomes" id="UP000322791">
    <property type="component" value="Unassembled WGS sequence"/>
</dbReference>
<feature type="signal peptide" evidence="1">
    <location>
        <begin position="1"/>
        <end position="21"/>
    </location>
</feature>
<feature type="chain" id="PRO_5022782321" evidence="1">
    <location>
        <begin position="22"/>
        <end position="271"/>
    </location>
</feature>
<evidence type="ECO:0000313" key="3">
    <source>
        <dbReference type="Proteomes" id="UP000322791"/>
    </source>
</evidence>
<dbReference type="AlphaFoldDB" id="A0A5D6V6L6"/>
<dbReference type="InterPro" id="IPR025737">
    <property type="entry name" value="FApF"/>
</dbReference>
<name>A0A5D6V6L6_9BACT</name>
<gene>
    <name evidence="2" type="ORF">FY528_08450</name>
</gene>
<protein>
    <submittedName>
        <fullName evidence="2">Transporter</fullName>
    </submittedName>
</protein>
<evidence type="ECO:0000256" key="1">
    <source>
        <dbReference type="SAM" id="SignalP"/>
    </source>
</evidence>
<evidence type="ECO:0000313" key="2">
    <source>
        <dbReference type="EMBL" id="TYZ10489.1"/>
    </source>
</evidence>